<gene>
    <name evidence="1" type="ORF">G5C60_09670</name>
</gene>
<evidence type="ECO:0000313" key="1">
    <source>
        <dbReference type="EMBL" id="NGO07912.1"/>
    </source>
</evidence>
<keyword evidence="1" id="KW-0378">Hydrolase</keyword>
<dbReference type="InterPro" id="IPR023214">
    <property type="entry name" value="HAD_sf"/>
</dbReference>
<evidence type="ECO:0000313" key="2">
    <source>
        <dbReference type="Proteomes" id="UP000472335"/>
    </source>
</evidence>
<dbReference type="Proteomes" id="UP000472335">
    <property type="component" value="Unassembled WGS sequence"/>
</dbReference>
<dbReference type="SUPFAM" id="SSF56784">
    <property type="entry name" value="HAD-like"/>
    <property type="match status" value="1"/>
</dbReference>
<dbReference type="InterPro" id="IPR036412">
    <property type="entry name" value="HAD-like_sf"/>
</dbReference>
<dbReference type="GO" id="GO:0008967">
    <property type="term" value="F:phosphoglycolate phosphatase activity"/>
    <property type="evidence" value="ECO:0007669"/>
    <property type="project" value="TreeGrafter"/>
</dbReference>
<proteinExistence type="predicted"/>
<reference evidence="1 2" key="1">
    <citation type="submission" date="2020-02" db="EMBL/GenBank/DDBJ databases">
        <title>Whole-genome analyses of novel actinobacteria.</title>
        <authorList>
            <person name="Sahin N."/>
            <person name="Gencbay T."/>
        </authorList>
    </citation>
    <scope>NUCLEOTIDE SEQUENCE [LARGE SCALE GENOMIC DNA]</scope>
    <source>
        <strain evidence="1 2">HC44</strain>
    </source>
</reference>
<dbReference type="Gene3D" id="3.40.50.1000">
    <property type="entry name" value="HAD superfamily/HAD-like"/>
    <property type="match status" value="1"/>
</dbReference>
<name>A0A6G4V1I5_9ACTN</name>
<protein>
    <submittedName>
        <fullName evidence="1">HAD family hydrolase</fullName>
    </submittedName>
</protein>
<dbReference type="InterPro" id="IPR050155">
    <property type="entry name" value="HAD-like_hydrolase_sf"/>
</dbReference>
<dbReference type="AlphaFoldDB" id="A0A6G4V1I5"/>
<accession>A0A6G4V1I5</accession>
<dbReference type="PANTHER" id="PTHR43434">
    <property type="entry name" value="PHOSPHOGLYCOLATE PHOSPHATASE"/>
    <property type="match status" value="1"/>
</dbReference>
<dbReference type="GO" id="GO:0006281">
    <property type="term" value="P:DNA repair"/>
    <property type="evidence" value="ECO:0007669"/>
    <property type="project" value="TreeGrafter"/>
</dbReference>
<keyword evidence="2" id="KW-1185">Reference proteome</keyword>
<organism evidence="1 2">
    <name type="scientific">Streptomyces scabichelini</name>
    <dbReference type="NCBI Taxonomy" id="2711217"/>
    <lineage>
        <taxon>Bacteria</taxon>
        <taxon>Bacillati</taxon>
        <taxon>Actinomycetota</taxon>
        <taxon>Actinomycetes</taxon>
        <taxon>Kitasatosporales</taxon>
        <taxon>Streptomycetaceae</taxon>
        <taxon>Streptomyces</taxon>
    </lineage>
</organism>
<dbReference type="CDD" id="cd01427">
    <property type="entry name" value="HAD_like"/>
    <property type="match status" value="1"/>
</dbReference>
<dbReference type="RefSeq" id="WP_165256854.1">
    <property type="nucleotide sequence ID" value="NZ_JAAKZY010000022.1"/>
</dbReference>
<dbReference type="EMBL" id="JAAKZY010000022">
    <property type="protein sequence ID" value="NGO07912.1"/>
    <property type="molecule type" value="Genomic_DNA"/>
</dbReference>
<dbReference type="PANTHER" id="PTHR43434:SF1">
    <property type="entry name" value="PHOSPHOGLYCOLATE PHOSPHATASE"/>
    <property type="match status" value="1"/>
</dbReference>
<dbReference type="GO" id="GO:0005829">
    <property type="term" value="C:cytosol"/>
    <property type="evidence" value="ECO:0007669"/>
    <property type="project" value="TreeGrafter"/>
</dbReference>
<comment type="caution">
    <text evidence="1">The sequence shown here is derived from an EMBL/GenBank/DDBJ whole genome shotgun (WGS) entry which is preliminary data.</text>
</comment>
<sequence>MTTKSPTDNKLDEPGEPGEQEALRALLHGVDAVLLDFDGPICDLFGPAPTAPIAEEVKVMAREEWGVLDRAVEDCDDSHGILLRLSDMRDRTSPVPLSRTPLDLAHRIVTRHEYAAVASAEPAPGVEPLLDALLDLGKRLVVVSNNAEGPVWEYLKRRGLQSKFVDVCGRDPHEPRHMKPHPDSLHRALKCLNGLAPSRALMVGDQLTDLAAARTADVRFLGYTGDAERMRDMRRGGADWVVASHAPVVTAARTLVGATPRAGSTPS</sequence>
<dbReference type="Pfam" id="PF00702">
    <property type="entry name" value="Hydrolase"/>
    <property type="match status" value="1"/>
</dbReference>